<evidence type="ECO:0008006" key="3">
    <source>
        <dbReference type="Google" id="ProtNLM"/>
    </source>
</evidence>
<dbReference type="EMBL" id="CP141261">
    <property type="protein sequence ID" value="WRL65672.1"/>
    <property type="molecule type" value="Genomic_DNA"/>
</dbReference>
<name>A0ABZ1B5N7_9ACTN</name>
<accession>A0ABZ1B5N7</accession>
<dbReference type="RefSeq" id="WP_324276990.1">
    <property type="nucleotide sequence ID" value="NZ_CP141261.1"/>
</dbReference>
<sequence>MAQAHTGDEGRTPAGMAQMHELMEQGNPGTARMHERMEQGNPGMTQIELMHQGTPGHH</sequence>
<evidence type="ECO:0000313" key="1">
    <source>
        <dbReference type="EMBL" id="WRL65672.1"/>
    </source>
</evidence>
<evidence type="ECO:0000313" key="2">
    <source>
        <dbReference type="Proteomes" id="UP001324287"/>
    </source>
</evidence>
<proteinExistence type="predicted"/>
<reference evidence="1 2" key="1">
    <citation type="submission" date="2023-12" db="EMBL/GenBank/DDBJ databases">
        <title>Blastococcus brunescens sp. nov., an actonobacterium isolated from sandstone collected in sahara desert.</title>
        <authorList>
            <person name="Gtari M."/>
            <person name="Ghodhbane F."/>
        </authorList>
    </citation>
    <scope>NUCLEOTIDE SEQUENCE [LARGE SCALE GENOMIC DNA]</scope>
    <source>
        <strain evidence="1 2">BMG 8361</strain>
    </source>
</reference>
<dbReference type="Proteomes" id="UP001324287">
    <property type="component" value="Chromosome"/>
</dbReference>
<organism evidence="1 2">
    <name type="scientific">Blastococcus brunescens</name>
    <dbReference type="NCBI Taxonomy" id="1564165"/>
    <lineage>
        <taxon>Bacteria</taxon>
        <taxon>Bacillati</taxon>
        <taxon>Actinomycetota</taxon>
        <taxon>Actinomycetes</taxon>
        <taxon>Geodermatophilales</taxon>
        <taxon>Geodermatophilaceae</taxon>
        <taxon>Blastococcus</taxon>
    </lineage>
</organism>
<gene>
    <name evidence="1" type="ORF">U6N30_08875</name>
</gene>
<keyword evidence="2" id="KW-1185">Reference proteome</keyword>
<protein>
    <recommendedName>
        <fullName evidence="3">DUF305 domain-containing protein</fullName>
    </recommendedName>
</protein>